<accession>A0A1H1DQ83</accession>
<reference evidence="3" key="1">
    <citation type="submission" date="2016-10" db="EMBL/GenBank/DDBJ databases">
        <authorList>
            <person name="Varghese N."/>
            <person name="Submissions S."/>
        </authorList>
    </citation>
    <scope>NUCLEOTIDE SEQUENCE [LARGE SCALE GENOMIC DNA]</scope>
    <source>
        <strain evidence="3">DSM 44142</strain>
    </source>
</reference>
<evidence type="ECO:0000313" key="2">
    <source>
        <dbReference type="EMBL" id="SDQ78665.1"/>
    </source>
</evidence>
<organism evidence="2 3">
    <name type="scientific">Tsukamurella pulmonis</name>
    <dbReference type="NCBI Taxonomy" id="47312"/>
    <lineage>
        <taxon>Bacteria</taxon>
        <taxon>Bacillati</taxon>
        <taxon>Actinomycetota</taxon>
        <taxon>Actinomycetes</taxon>
        <taxon>Mycobacteriales</taxon>
        <taxon>Tsukamurellaceae</taxon>
        <taxon>Tsukamurella</taxon>
    </lineage>
</organism>
<keyword evidence="3" id="KW-1185">Reference proteome</keyword>
<evidence type="ECO:0000259" key="1">
    <source>
        <dbReference type="Pfam" id="PF03235"/>
    </source>
</evidence>
<dbReference type="Proteomes" id="UP000183053">
    <property type="component" value="Unassembled WGS sequence"/>
</dbReference>
<proteinExistence type="predicted"/>
<dbReference type="OrthoDB" id="9787127at2"/>
<protein>
    <recommendedName>
        <fullName evidence="1">GmrSD restriction endonucleases N-terminal domain-containing protein</fullName>
    </recommendedName>
</protein>
<gene>
    <name evidence="2" type="ORF">SAMN04489765_1839</name>
</gene>
<evidence type="ECO:0000313" key="3">
    <source>
        <dbReference type="Proteomes" id="UP000183053"/>
    </source>
</evidence>
<dbReference type="AlphaFoldDB" id="A0A1H1DQ83"/>
<dbReference type="PANTHER" id="PTHR39639:SF1">
    <property type="entry name" value="DUF262 DOMAIN-CONTAINING PROTEIN"/>
    <property type="match status" value="1"/>
</dbReference>
<dbReference type="InterPro" id="IPR004919">
    <property type="entry name" value="GmrSD_N"/>
</dbReference>
<sequence length="387" mass="43725">MNPRRITTKMMTGVSIGRFGRMRSVIDLSPPYQREGGVWSPQTRENLIDSIINGLDIPKLYFEEENSGRKNAKGLTYQYAVIDGKQRLETILAFLEGDLALSENFIFFEDESIDATEMRISELRKTYPHLYDRFVDFELPIVRVTTNSGDLIEEMFQRLNASTALNAAERRNALKGPTRDAANTLAEHDLLVRCSPIKNARYKYRELGAKFLAIEHQLDTNNRITDTKADRLYALFIATRAPSPSISPERMSDYAQSATETLDRMSTIFDAEDALLASIGTVVVYYICFRDQEFYRTVNREMLTDFELARRSVAQLSEMSDSYSTAANARLREYNGLVQSTNDGSALSRRAQILTSYVLGYSEGAPLAGLESIQDGELPQLDESEDA</sequence>
<dbReference type="RefSeq" id="WP_082756501.1">
    <property type="nucleotide sequence ID" value="NZ_FNLF01000002.1"/>
</dbReference>
<dbReference type="Pfam" id="PF03235">
    <property type="entry name" value="GmrSD_N"/>
    <property type="match status" value="1"/>
</dbReference>
<name>A0A1H1DQ83_9ACTN</name>
<dbReference type="EMBL" id="FNLF01000002">
    <property type="protein sequence ID" value="SDQ78665.1"/>
    <property type="molecule type" value="Genomic_DNA"/>
</dbReference>
<feature type="domain" description="GmrSD restriction endonucleases N-terminal" evidence="1">
    <location>
        <begin position="28"/>
        <end position="173"/>
    </location>
</feature>
<dbReference type="PANTHER" id="PTHR39639">
    <property type="entry name" value="CHROMOSOME 16, WHOLE GENOME SHOTGUN SEQUENCE"/>
    <property type="match status" value="1"/>
</dbReference>
<dbReference type="STRING" id="47312.SAMN04489765_1839"/>